<organism evidence="2">
    <name type="scientific">Cacopsylla melanoneura</name>
    <dbReference type="NCBI Taxonomy" id="428564"/>
    <lineage>
        <taxon>Eukaryota</taxon>
        <taxon>Metazoa</taxon>
        <taxon>Ecdysozoa</taxon>
        <taxon>Arthropoda</taxon>
        <taxon>Hexapoda</taxon>
        <taxon>Insecta</taxon>
        <taxon>Pterygota</taxon>
        <taxon>Neoptera</taxon>
        <taxon>Paraneoptera</taxon>
        <taxon>Hemiptera</taxon>
        <taxon>Sternorrhyncha</taxon>
        <taxon>Psylloidea</taxon>
        <taxon>Psyllidae</taxon>
        <taxon>Psyllinae</taxon>
        <taxon>Cacopsylla</taxon>
    </lineage>
</organism>
<sequence>MLFGQRRTDSIRNEAQTRRGQLVQDIRKTKGRRRQTNKRRSQRRVGEGARTLDIAIRARITDQTEKTRRPESSNAETSTGARKSRKEYDLGTRQEERCQTKCQPVSIIRGDVNGRRTQGRPELWMHNLTQWFNRSTESLYEILPALAQELVEEHKPKEEVTATEIQAQTSADWKFKHALCRKVPLF</sequence>
<dbReference type="EMBL" id="HBUF01119590">
    <property type="protein sequence ID" value="CAG6641879.1"/>
    <property type="molecule type" value="Transcribed_RNA"/>
</dbReference>
<evidence type="ECO:0000313" key="2">
    <source>
        <dbReference type="EMBL" id="CAG6641879.1"/>
    </source>
</evidence>
<feature type="compositionally biased region" description="Basic and acidic residues" evidence="1">
    <location>
        <begin position="1"/>
        <end position="17"/>
    </location>
</feature>
<feature type="region of interest" description="Disordered" evidence="1">
    <location>
        <begin position="1"/>
        <end position="95"/>
    </location>
</feature>
<feature type="compositionally biased region" description="Basic and acidic residues" evidence="1">
    <location>
        <begin position="59"/>
        <end position="71"/>
    </location>
</feature>
<name>A0A8D8R384_9HEMI</name>
<protein>
    <submittedName>
        <fullName evidence="2">Uncharacterized protein</fullName>
    </submittedName>
</protein>
<reference evidence="2" key="1">
    <citation type="submission" date="2021-05" db="EMBL/GenBank/DDBJ databases">
        <authorList>
            <person name="Alioto T."/>
            <person name="Alioto T."/>
            <person name="Gomez Garrido J."/>
        </authorList>
    </citation>
    <scope>NUCLEOTIDE SEQUENCE</scope>
</reference>
<dbReference type="AlphaFoldDB" id="A0A8D8R384"/>
<feature type="compositionally biased region" description="Basic and acidic residues" evidence="1">
    <location>
        <begin position="86"/>
        <end position="95"/>
    </location>
</feature>
<proteinExistence type="predicted"/>
<feature type="compositionally biased region" description="Basic residues" evidence="1">
    <location>
        <begin position="29"/>
        <end position="43"/>
    </location>
</feature>
<evidence type="ECO:0000256" key="1">
    <source>
        <dbReference type="SAM" id="MobiDB-lite"/>
    </source>
</evidence>
<feature type="compositionally biased region" description="Polar residues" evidence="1">
    <location>
        <begin position="72"/>
        <end position="81"/>
    </location>
</feature>
<accession>A0A8D8R384</accession>
<dbReference type="EMBL" id="HBUF01119589">
    <property type="protein sequence ID" value="CAG6641878.1"/>
    <property type="molecule type" value="Transcribed_RNA"/>
</dbReference>